<name>A0A3D9IPY4_9BACL</name>
<dbReference type="Proteomes" id="UP000256869">
    <property type="component" value="Unassembled WGS sequence"/>
</dbReference>
<dbReference type="SUPFAM" id="SSF48168">
    <property type="entry name" value="R1 subunit of ribonucleotide reductase, N-terminal domain"/>
    <property type="match status" value="1"/>
</dbReference>
<comment type="caution">
    <text evidence="1">The sequence shown here is derived from an EMBL/GenBank/DDBJ whole genome shotgun (WGS) entry which is preliminary data.</text>
</comment>
<dbReference type="AlphaFoldDB" id="A0A3D9IPY4"/>
<organism evidence="1 2">
    <name type="scientific">Cohnella lupini</name>
    <dbReference type="NCBI Taxonomy" id="1294267"/>
    <lineage>
        <taxon>Bacteria</taxon>
        <taxon>Bacillati</taxon>
        <taxon>Bacillota</taxon>
        <taxon>Bacilli</taxon>
        <taxon>Bacillales</taxon>
        <taxon>Paenibacillaceae</taxon>
        <taxon>Cohnella</taxon>
    </lineage>
</organism>
<keyword evidence="2" id="KW-1185">Reference proteome</keyword>
<sequence>MAVHCRQASRLTIFIHNPPVNRINEYYGYADNYSLILENVSNRQRVIREILLENYSRKEIRELSNYIVPEWDYLFNYVGNKALPGYNRRLYQASYTA</sequence>
<dbReference type="EMBL" id="QRDY01000003">
    <property type="protein sequence ID" value="RED63832.1"/>
    <property type="molecule type" value="Genomic_DNA"/>
</dbReference>
<proteinExistence type="predicted"/>
<accession>A0A3D9IPY4</accession>
<protein>
    <submittedName>
        <fullName evidence="1">Uncharacterized protein</fullName>
    </submittedName>
</protein>
<dbReference type="InterPro" id="IPR008926">
    <property type="entry name" value="RNR_R1-su_N"/>
</dbReference>
<reference evidence="1 2" key="1">
    <citation type="submission" date="2018-07" db="EMBL/GenBank/DDBJ databases">
        <title>Genomic Encyclopedia of Type Strains, Phase III (KMG-III): the genomes of soil and plant-associated and newly described type strains.</title>
        <authorList>
            <person name="Whitman W."/>
        </authorList>
    </citation>
    <scope>NUCLEOTIDE SEQUENCE [LARGE SCALE GENOMIC DNA]</scope>
    <source>
        <strain evidence="1 2">CECT 8236</strain>
    </source>
</reference>
<gene>
    <name evidence="1" type="ORF">DFP95_10372</name>
</gene>
<evidence type="ECO:0000313" key="2">
    <source>
        <dbReference type="Proteomes" id="UP000256869"/>
    </source>
</evidence>
<evidence type="ECO:0000313" key="1">
    <source>
        <dbReference type="EMBL" id="RED63832.1"/>
    </source>
</evidence>